<accession>A0ABX7XJM3</accession>
<keyword evidence="1" id="KW-0472">Membrane</keyword>
<evidence type="ECO:0000313" key="2">
    <source>
        <dbReference type="EMBL" id="QUB39086.1"/>
    </source>
</evidence>
<feature type="transmembrane region" description="Helical" evidence="1">
    <location>
        <begin position="6"/>
        <end position="32"/>
    </location>
</feature>
<dbReference type="EMBL" id="CP072329">
    <property type="protein sequence ID" value="QUB39086.1"/>
    <property type="molecule type" value="Genomic_DNA"/>
</dbReference>
<keyword evidence="1" id="KW-1133">Transmembrane helix</keyword>
<protein>
    <submittedName>
        <fullName evidence="2">Uncharacterized protein</fullName>
    </submittedName>
</protein>
<keyword evidence="1" id="KW-0812">Transmembrane</keyword>
<evidence type="ECO:0000256" key="1">
    <source>
        <dbReference type="SAM" id="Phobius"/>
    </source>
</evidence>
<reference evidence="2 3" key="1">
    <citation type="submission" date="2021-03" db="EMBL/GenBank/DDBJ databases">
        <title>Human Oral Microbial Genomes.</title>
        <authorList>
            <person name="Johnston C.D."/>
            <person name="Chen T."/>
            <person name="Dewhirst F.E."/>
        </authorList>
    </citation>
    <scope>NUCLEOTIDE SEQUENCE [LARGE SCALE GENOMIC DNA]</scope>
    <source>
        <strain evidence="2 3">CCUG 66490</strain>
    </source>
</reference>
<organism evidence="2 3">
    <name type="scientific">Streptococcus lactarius</name>
    <dbReference type="NCBI Taxonomy" id="684066"/>
    <lineage>
        <taxon>Bacteria</taxon>
        <taxon>Bacillati</taxon>
        <taxon>Bacillota</taxon>
        <taxon>Bacilli</taxon>
        <taxon>Lactobacillales</taxon>
        <taxon>Streptococcaceae</taxon>
        <taxon>Streptococcus</taxon>
    </lineage>
</organism>
<name>A0ABX7XJM3_9STRE</name>
<proteinExistence type="predicted"/>
<dbReference type="Proteomes" id="UP000676511">
    <property type="component" value="Chromosome"/>
</dbReference>
<dbReference type="RefSeq" id="WP_187539697.1">
    <property type="nucleotide sequence ID" value="NZ_CP072329.1"/>
</dbReference>
<keyword evidence="3" id="KW-1185">Reference proteome</keyword>
<sequence length="46" mass="5421">MTLTTIFFNIAISISLFFALCFIVLFVAYMMIYHRVNKNFKAVDHD</sequence>
<evidence type="ECO:0000313" key="3">
    <source>
        <dbReference type="Proteomes" id="UP000676511"/>
    </source>
</evidence>
<gene>
    <name evidence="2" type="ORF">J4854_01115</name>
</gene>